<protein>
    <submittedName>
        <fullName evidence="1">Uncharacterized protein</fullName>
    </submittedName>
</protein>
<feature type="non-terminal residue" evidence="1">
    <location>
        <position position="1"/>
    </location>
</feature>
<comment type="caution">
    <text evidence="1">The sequence shown here is derived from an EMBL/GenBank/DDBJ whole genome shotgun (WGS) entry which is preliminary data.</text>
</comment>
<reference evidence="1 2" key="1">
    <citation type="submission" date="2016-12" db="EMBL/GenBank/DDBJ databases">
        <title>The genomes of Aspergillus section Nigri reveals drivers in fungal speciation.</title>
        <authorList>
            <consortium name="DOE Joint Genome Institute"/>
            <person name="Vesth T.C."/>
            <person name="Nybo J."/>
            <person name="Theobald S."/>
            <person name="Brandl J."/>
            <person name="Frisvad J.C."/>
            <person name="Nielsen K.F."/>
            <person name="Lyhne E.K."/>
            <person name="Kogle M.E."/>
            <person name="Kuo A."/>
            <person name="Riley R."/>
            <person name="Clum A."/>
            <person name="Nolan M."/>
            <person name="Lipzen A."/>
            <person name="Salamov A."/>
            <person name="Henrissat B."/>
            <person name="Wiebenga A."/>
            <person name="De Vries R.P."/>
            <person name="Grigoriev I.V."/>
            <person name="Mortensen U.H."/>
            <person name="Andersen M.R."/>
            <person name="Baker S.E."/>
        </authorList>
    </citation>
    <scope>NUCLEOTIDE SEQUENCE [LARGE SCALE GENOMIC DNA]</scope>
    <source>
        <strain evidence="1 2">IBT 23096</strain>
    </source>
</reference>
<organism evidence="1 2">
    <name type="scientific">Aspergillus steynii IBT 23096</name>
    <dbReference type="NCBI Taxonomy" id="1392250"/>
    <lineage>
        <taxon>Eukaryota</taxon>
        <taxon>Fungi</taxon>
        <taxon>Dikarya</taxon>
        <taxon>Ascomycota</taxon>
        <taxon>Pezizomycotina</taxon>
        <taxon>Eurotiomycetes</taxon>
        <taxon>Eurotiomycetidae</taxon>
        <taxon>Eurotiales</taxon>
        <taxon>Aspergillaceae</taxon>
        <taxon>Aspergillus</taxon>
        <taxon>Aspergillus subgen. Circumdati</taxon>
    </lineage>
</organism>
<dbReference type="EMBL" id="MSFO01000005">
    <property type="protein sequence ID" value="PLB47737.1"/>
    <property type="molecule type" value="Genomic_DNA"/>
</dbReference>
<sequence length="82" mass="9566">YTDAQAAEVWRFGITSWDCICNGEKSQKARKAFLDHHSYVRKVVPPERLLELHPQDGWKPLCRFSNPSELRSSYPVTNDTWT</sequence>
<accession>A0A2I2G4D1</accession>
<dbReference type="STRING" id="1392250.A0A2I2G4D1"/>
<dbReference type="Proteomes" id="UP000234275">
    <property type="component" value="Unassembled WGS sequence"/>
</dbReference>
<dbReference type="RefSeq" id="XP_024703039.1">
    <property type="nucleotide sequence ID" value="XM_024844391.1"/>
</dbReference>
<dbReference type="VEuPathDB" id="FungiDB:P170DRAFT_359994"/>
<proteinExistence type="predicted"/>
<dbReference type="GeneID" id="36552091"/>
<evidence type="ECO:0000313" key="2">
    <source>
        <dbReference type="Proteomes" id="UP000234275"/>
    </source>
</evidence>
<dbReference type="OrthoDB" id="408152at2759"/>
<name>A0A2I2G4D1_9EURO</name>
<keyword evidence="2" id="KW-1185">Reference proteome</keyword>
<evidence type="ECO:0000313" key="1">
    <source>
        <dbReference type="EMBL" id="PLB47737.1"/>
    </source>
</evidence>
<dbReference type="InterPro" id="IPR027417">
    <property type="entry name" value="P-loop_NTPase"/>
</dbReference>
<dbReference type="AlphaFoldDB" id="A0A2I2G4D1"/>
<dbReference type="Gene3D" id="3.40.50.300">
    <property type="entry name" value="P-loop containing nucleotide triphosphate hydrolases"/>
    <property type="match status" value="1"/>
</dbReference>
<dbReference type="Pfam" id="PF17784">
    <property type="entry name" value="Sulfotransfer_4"/>
    <property type="match status" value="1"/>
</dbReference>
<gene>
    <name evidence="1" type="ORF">P170DRAFT_359994</name>
</gene>
<dbReference type="InterPro" id="IPR040632">
    <property type="entry name" value="Sulfotransfer_4"/>
</dbReference>